<evidence type="ECO:0000259" key="4">
    <source>
        <dbReference type="PROSITE" id="PS50102"/>
    </source>
</evidence>
<dbReference type="Gene3D" id="3.30.70.330">
    <property type="match status" value="1"/>
</dbReference>
<feature type="region of interest" description="Disordered" evidence="3">
    <location>
        <begin position="169"/>
        <end position="232"/>
    </location>
</feature>
<dbReference type="PANTHER" id="PTHR48027">
    <property type="entry name" value="HETEROGENEOUS NUCLEAR RIBONUCLEOPROTEIN 87F-RELATED"/>
    <property type="match status" value="1"/>
</dbReference>
<evidence type="ECO:0000256" key="1">
    <source>
        <dbReference type="ARBA" id="ARBA00022884"/>
    </source>
</evidence>
<dbReference type="PROSITE" id="PS50102">
    <property type="entry name" value="RRM"/>
    <property type="match status" value="1"/>
</dbReference>
<reference evidence="5" key="1">
    <citation type="submission" date="2021-11" db="EMBL/GenBank/DDBJ databases">
        <authorList>
            <consortium name="Genoscope - CEA"/>
            <person name="William W."/>
        </authorList>
    </citation>
    <scope>NUCLEOTIDE SEQUENCE</scope>
</reference>
<dbReference type="OrthoDB" id="201217at2759"/>
<dbReference type="Pfam" id="PF00076">
    <property type="entry name" value="RRM_1"/>
    <property type="match status" value="1"/>
</dbReference>
<evidence type="ECO:0000256" key="3">
    <source>
        <dbReference type="SAM" id="MobiDB-lite"/>
    </source>
</evidence>
<dbReference type="SMART" id="SM00360">
    <property type="entry name" value="RRM"/>
    <property type="match status" value="1"/>
</dbReference>
<gene>
    <name evidence="5" type="ORF">PECAL_5P04860</name>
</gene>
<evidence type="ECO:0000313" key="6">
    <source>
        <dbReference type="Proteomes" id="UP000789595"/>
    </source>
</evidence>
<organism evidence="5 6">
    <name type="scientific">Pelagomonas calceolata</name>
    <dbReference type="NCBI Taxonomy" id="35677"/>
    <lineage>
        <taxon>Eukaryota</taxon>
        <taxon>Sar</taxon>
        <taxon>Stramenopiles</taxon>
        <taxon>Ochrophyta</taxon>
        <taxon>Pelagophyceae</taxon>
        <taxon>Pelagomonadales</taxon>
        <taxon>Pelagomonadaceae</taxon>
        <taxon>Pelagomonas</taxon>
    </lineage>
</organism>
<sequence>MADEQQKAKARAARFANDAKKPPPPPPKKTFAHPGGKMTTNKDEALRKYLERKGNSLNAAQQQALEDLQKKGLAPPTPPKEDRTDKLFVGNLPYKLDDQKLGALFASRYHVIGSKIVLDRQTNRGRGFGFVTFGSSEDAKAAHDAFQGVKVEGRLLTVKYATQRGQSKAKPVLRKDGWGSWATPSNAAAPEAAEADVAAKSSPPAPEASAPAASAPEAASATDEKPLESETPVEAVSLWKIATSSEVDAWRAAGTLTGSALDEKDGFVHCATADQARVVADLYFAGQSNLKLLRVSVESLKQKDTAWTRESDASLKGRPGVAVRLVPAEDIKKYRNGKDVLHDGCLHLHAAPPLPWSLVDEFELPLVDGKHAFPAQCVATEGPRAQALGGFSITY</sequence>
<evidence type="ECO:0000313" key="5">
    <source>
        <dbReference type="EMBL" id="CAH0375933.1"/>
    </source>
</evidence>
<proteinExistence type="predicted"/>
<dbReference type="Proteomes" id="UP000789595">
    <property type="component" value="Unassembled WGS sequence"/>
</dbReference>
<dbReference type="Pfam" id="PF06108">
    <property type="entry name" value="DUF952"/>
    <property type="match status" value="1"/>
</dbReference>
<evidence type="ECO:0000256" key="2">
    <source>
        <dbReference type="PROSITE-ProRule" id="PRU00176"/>
    </source>
</evidence>
<dbReference type="InterPro" id="IPR035979">
    <property type="entry name" value="RBD_domain_sf"/>
</dbReference>
<dbReference type="InterPro" id="IPR009297">
    <property type="entry name" value="DUF952"/>
</dbReference>
<dbReference type="InterPro" id="IPR012677">
    <property type="entry name" value="Nucleotide-bd_a/b_plait_sf"/>
</dbReference>
<dbReference type="InterPro" id="IPR000504">
    <property type="entry name" value="RRM_dom"/>
</dbReference>
<feature type="region of interest" description="Disordered" evidence="3">
    <location>
        <begin position="1"/>
        <end position="85"/>
    </location>
</feature>
<dbReference type="GO" id="GO:0003723">
    <property type="term" value="F:RNA binding"/>
    <property type="evidence" value="ECO:0007669"/>
    <property type="project" value="UniProtKB-UniRule"/>
</dbReference>
<feature type="domain" description="RRM" evidence="4">
    <location>
        <begin position="85"/>
        <end position="163"/>
    </location>
</feature>
<feature type="compositionally biased region" description="Polar residues" evidence="3">
    <location>
        <begin position="55"/>
        <end position="64"/>
    </location>
</feature>
<dbReference type="SUPFAM" id="SSF54928">
    <property type="entry name" value="RNA-binding domain, RBD"/>
    <property type="match status" value="1"/>
</dbReference>
<feature type="compositionally biased region" description="Low complexity" evidence="3">
    <location>
        <begin position="182"/>
        <end position="221"/>
    </location>
</feature>
<dbReference type="AlphaFoldDB" id="A0A8J2STE9"/>
<comment type="caution">
    <text evidence="5">The sequence shown here is derived from an EMBL/GenBank/DDBJ whole genome shotgun (WGS) entry which is preliminary data.</text>
</comment>
<protein>
    <recommendedName>
        <fullName evidence="4">RRM domain-containing protein</fullName>
    </recommendedName>
</protein>
<accession>A0A8J2STE9</accession>
<dbReference type="InterPro" id="IPR052462">
    <property type="entry name" value="SLIRP/GR-RBP-like"/>
</dbReference>
<feature type="compositionally biased region" description="Basic and acidic residues" evidence="3">
    <location>
        <begin position="40"/>
        <end position="54"/>
    </location>
</feature>
<dbReference type="SUPFAM" id="SSF56399">
    <property type="entry name" value="ADP-ribosylation"/>
    <property type="match status" value="1"/>
</dbReference>
<keyword evidence="1 2" id="KW-0694">RNA-binding</keyword>
<dbReference type="Gene3D" id="3.20.170.20">
    <property type="entry name" value="Protein of unknown function DUF952"/>
    <property type="match status" value="1"/>
</dbReference>
<dbReference type="EMBL" id="CAKKNE010000005">
    <property type="protein sequence ID" value="CAH0375933.1"/>
    <property type="molecule type" value="Genomic_DNA"/>
</dbReference>
<keyword evidence="6" id="KW-1185">Reference proteome</keyword>
<name>A0A8J2STE9_9STRA</name>